<accession>A0A830CE51</accession>
<evidence type="ECO:0000259" key="2">
    <source>
        <dbReference type="PROSITE" id="PS52045"/>
    </source>
</evidence>
<dbReference type="Proteomes" id="UP000653305">
    <property type="component" value="Unassembled WGS sequence"/>
</dbReference>
<dbReference type="OrthoDB" id="1858978at2759"/>
<dbReference type="AlphaFoldDB" id="A0A830CE51"/>
<gene>
    <name evidence="3" type="ORF">PHJA_001892700</name>
</gene>
<proteinExistence type="predicted"/>
<sequence length="314" mass="34857">MGTTHHVLPRIFKKVSKFGECPVNAQKNTIPIRRTTEQDVLRSSSVQSFGRKPMPFGNGHEVGVYMCAVGYVTGSYYGAQATVNLWAPKLETPVEFSLSQIWVLAGSFDTDLNSIEAGWMVYIYIYVFTFFLFSQWAQSDGYDQAGCYNLLCSGFVQTCTVIALGAAFSNVSSYAGDQYDIPVSVYKDQKGNGNWWVVVNGIFVGYWPSSLFTHLKDNASMVEFGGEIVNNRSSGTHTSTQMGSGHFAVEWFGRASYFRKLQVVNSLKTVVDVSNLQLKAENENCYNIQTGETYIKDWGTYFYYGGPGRGAGCP</sequence>
<dbReference type="InterPro" id="IPR004314">
    <property type="entry name" value="Neprosin"/>
</dbReference>
<protein>
    <recommendedName>
        <fullName evidence="2">Neprosin PEP catalytic domain-containing protein</fullName>
    </recommendedName>
</protein>
<keyword evidence="1" id="KW-0472">Membrane</keyword>
<evidence type="ECO:0000256" key="1">
    <source>
        <dbReference type="SAM" id="Phobius"/>
    </source>
</evidence>
<dbReference type="Gene3D" id="3.90.1320.10">
    <property type="entry name" value="Outer-capsid protein sigma 3, large lobe"/>
    <property type="match status" value="1"/>
</dbReference>
<evidence type="ECO:0000313" key="4">
    <source>
        <dbReference type="Proteomes" id="UP000653305"/>
    </source>
</evidence>
<reference evidence="3" key="1">
    <citation type="submission" date="2020-07" db="EMBL/GenBank/DDBJ databases">
        <title>Ethylene signaling mediates host invasion by parasitic plants.</title>
        <authorList>
            <person name="Yoshida S."/>
        </authorList>
    </citation>
    <scope>NUCLEOTIDE SEQUENCE</scope>
    <source>
        <strain evidence="3">Okayama</strain>
    </source>
</reference>
<dbReference type="Pfam" id="PF03080">
    <property type="entry name" value="Neprosin"/>
    <property type="match status" value="1"/>
</dbReference>
<feature type="transmembrane region" description="Helical" evidence="1">
    <location>
        <begin position="195"/>
        <end position="215"/>
    </location>
</feature>
<feature type="transmembrane region" description="Helical" evidence="1">
    <location>
        <begin position="148"/>
        <end position="175"/>
    </location>
</feature>
<dbReference type="PANTHER" id="PTHR31589">
    <property type="entry name" value="PROTEIN, PUTATIVE (DUF239)-RELATED-RELATED"/>
    <property type="match status" value="1"/>
</dbReference>
<dbReference type="InterPro" id="IPR053168">
    <property type="entry name" value="Glutamic_endopeptidase"/>
</dbReference>
<keyword evidence="4" id="KW-1185">Reference proteome</keyword>
<organism evidence="3 4">
    <name type="scientific">Phtheirospermum japonicum</name>
    <dbReference type="NCBI Taxonomy" id="374723"/>
    <lineage>
        <taxon>Eukaryota</taxon>
        <taxon>Viridiplantae</taxon>
        <taxon>Streptophyta</taxon>
        <taxon>Embryophyta</taxon>
        <taxon>Tracheophyta</taxon>
        <taxon>Spermatophyta</taxon>
        <taxon>Magnoliopsida</taxon>
        <taxon>eudicotyledons</taxon>
        <taxon>Gunneridae</taxon>
        <taxon>Pentapetalae</taxon>
        <taxon>asterids</taxon>
        <taxon>lamiids</taxon>
        <taxon>Lamiales</taxon>
        <taxon>Orobanchaceae</taxon>
        <taxon>Orobanchaceae incertae sedis</taxon>
        <taxon>Phtheirospermum</taxon>
    </lineage>
</organism>
<feature type="transmembrane region" description="Helical" evidence="1">
    <location>
        <begin position="117"/>
        <end position="136"/>
    </location>
</feature>
<feature type="domain" description="Neprosin PEP catalytic" evidence="2">
    <location>
        <begin position="55"/>
        <end position="314"/>
    </location>
</feature>
<dbReference type="EMBL" id="BMAC01000491">
    <property type="protein sequence ID" value="GFP97486.1"/>
    <property type="molecule type" value="Genomic_DNA"/>
</dbReference>
<name>A0A830CE51_9LAMI</name>
<comment type="caution">
    <text evidence="3">The sequence shown here is derived from an EMBL/GenBank/DDBJ whole genome shotgun (WGS) entry which is preliminary data.</text>
</comment>
<keyword evidence="1" id="KW-1133">Transmembrane helix</keyword>
<dbReference type="PANTHER" id="PTHR31589:SF175">
    <property type="entry name" value="CARBOXYL-TERMINAL PEPTIDASE"/>
    <property type="match status" value="1"/>
</dbReference>
<evidence type="ECO:0000313" key="3">
    <source>
        <dbReference type="EMBL" id="GFP97486.1"/>
    </source>
</evidence>
<dbReference type="PROSITE" id="PS52045">
    <property type="entry name" value="NEPROSIN_PEP_CD"/>
    <property type="match status" value="1"/>
</dbReference>
<keyword evidence="1" id="KW-0812">Transmembrane</keyword>